<dbReference type="RefSeq" id="WP_264137689.1">
    <property type="nucleotide sequence ID" value="NZ_JAOYOD010000001.1"/>
</dbReference>
<organism evidence="1 2">
    <name type="scientific">Reichenbachiella ulvae</name>
    <dbReference type="NCBI Taxonomy" id="2980104"/>
    <lineage>
        <taxon>Bacteria</taxon>
        <taxon>Pseudomonadati</taxon>
        <taxon>Bacteroidota</taxon>
        <taxon>Cytophagia</taxon>
        <taxon>Cytophagales</taxon>
        <taxon>Reichenbachiellaceae</taxon>
        <taxon>Reichenbachiella</taxon>
    </lineage>
</organism>
<sequence length="181" mass="20441">MKHLLFLILFGLFYSCGEGQPSAKQNNVSKPSSQAQTLSIDAFDRLVNTLIDDKYKLKVDTTYQSTIAFIRYSDDLALEALDSIKLQALKVRTIKAKSLLAVKGTDLYPRLIIKEATLSDQVLTDQLLTEIEGIINNQDLINEKIYDRIVKADSHRFIYLSTDAKAFEDSIEKYTALISNN</sequence>
<dbReference type="PROSITE" id="PS51257">
    <property type="entry name" value="PROKAR_LIPOPROTEIN"/>
    <property type="match status" value="1"/>
</dbReference>
<name>A0ABT3CT26_9BACT</name>
<dbReference type="EMBL" id="JAOYOD010000001">
    <property type="protein sequence ID" value="MCV9386856.1"/>
    <property type="molecule type" value="Genomic_DNA"/>
</dbReference>
<gene>
    <name evidence="1" type="ORF">N7U62_09295</name>
</gene>
<protein>
    <recommendedName>
        <fullName evidence="3">DUF4358 domain-containing protein</fullName>
    </recommendedName>
</protein>
<dbReference type="Proteomes" id="UP001300692">
    <property type="component" value="Unassembled WGS sequence"/>
</dbReference>
<accession>A0ABT3CT26</accession>
<evidence type="ECO:0000313" key="1">
    <source>
        <dbReference type="EMBL" id="MCV9386856.1"/>
    </source>
</evidence>
<proteinExistence type="predicted"/>
<evidence type="ECO:0000313" key="2">
    <source>
        <dbReference type="Proteomes" id="UP001300692"/>
    </source>
</evidence>
<comment type="caution">
    <text evidence="1">The sequence shown here is derived from an EMBL/GenBank/DDBJ whole genome shotgun (WGS) entry which is preliminary data.</text>
</comment>
<reference evidence="1 2" key="1">
    <citation type="submission" date="2022-10" db="EMBL/GenBank/DDBJ databases">
        <title>Comparative genomics and taxonomic characterization of three novel marine species of genus Reichenbachiella exhibiting antioxidant and polysaccharide degradation activities.</title>
        <authorList>
            <person name="Muhammad N."/>
            <person name="Lee Y.-J."/>
            <person name="Ko J."/>
            <person name="Kim S.-G."/>
        </authorList>
    </citation>
    <scope>NUCLEOTIDE SEQUENCE [LARGE SCALE GENOMIC DNA]</scope>
    <source>
        <strain evidence="1 2">ABR2-5</strain>
    </source>
</reference>
<evidence type="ECO:0008006" key="3">
    <source>
        <dbReference type="Google" id="ProtNLM"/>
    </source>
</evidence>
<keyword evidence="2" id="KW-1185">Reference proteome</keyword>